<dbReference type="AlphaFoldDB" id="A0A077MGD4"/>
<name>A0A077MGD4_9MICO</name>
<dbReference type="RefSeq" id="WP_048547305.1">
    <property type="nucleotide sequence ID" value="NZ_HF571038.1"/>
</dbReference>
<organism evidence="2 3">
    <name type="scientific">Nostocoides jenkinsii Ben 74</name>
    <dbReference type="NCBI Taxonomy" id="1193518"/>
    <lineage>
        <taxon>Bacteria</taxon>
        <taxon>Bacillati</taxon>
        <taxon>Actinomycetota</taxon>
        <taxon>Actinomycetes</taxon>
        <taxon>Micrococcales</taxon>
        <taxon>Intrasporangiaceae</taxon>
        <taxon>Nostocoides</taxon>
    </lineage>
</organism>
<keyword evidence="3" id="KW-1185">Reference proteome</keyword>
<proteinExistence type="predicted"/>
<reference evidence="2 3" key="1">
    <citation type="journal article" date="2013" name="ISME J.">
        <title>A metabolic model for members of the genus Tetrasphaera involved in enhanced biological phosphorus removal.</title>
        <authorList>
            <person name="Kristiansen R."/>
            <person name="Nguyen H.T.T."/>
            <person name="Saunders A.M."/>
            <person name="Nielsen J.L."/>
            <person name="Wimmer R."/>
            <person name="Le V.Q."/>
            <person name="McIlroy S.J."/>
            <person name="Petrovski S."/>
            <person name="Seviour R.J."/>
            <person name="Calteau A."/>
            <person name="Nielsen K.L."/>
            <person name="Nielsen P.H."/>
        </authorList>
    </citation>
    <scope>NUCLEOTIDE SEQUENCE [LARGE SCALE GENOMIC DNA]</scope>
    <source>
        <strain evidence="2 3">Ben 74</strain>
    </source>
</reference>
<dbReference type="Proteomes" id="UP000035720">
    <property type="component" value="Unassembled WGS sequence"/>
</dbReference>
<evidence type="ECO:0000256" key="1">
    <source>
        <dbReference type="SAM" id="MobiDB-lite"/>
    </source>
</evidence>
<feature type="region of interest" description="Disordered" evidence="1">
    <location>
        <begin position="114"/>
        <end position="138"/>
    </location>
</feature>
<sequence length="138" mass="15290">MYPTKDARELAILLRISRELDIIGDVTATVDNPSELLAWALILSSPHIVAWRAGDSGHRYLQVSAHRSKAPIRGDITAVLHCEQHLDYWRALDLADLTPHDRRELEREALSSAWATMPLSPENSGQAPPPQPPSLDSA</sequence>
<feature type="compositionally biased region" description="Pro residues" evidence="1">
    <location>
        <begin position="127"/>
        <end position="138"/>
    </location>
</feature>
<gene>
    <name evidence="2" type="ORF">BN13_800009</name>
</gene>
<accession>A0A077MGD4</accession>
<dbReference type="EMBL" id="CAJC01000195">
    <property type="protein sequence ID" value="CCI54708.1"/>
    <property type="molecule type" value="Genomic_DNA"/>
</dbReference>
<evidence type="ECO:0000313" key="3">
    <source>
        <dbReference type="Proteomes" id="UP000035720"/>
    </source>
</evidence>
<evidence type="ECO:0000313" key="2">
    <source>
        <dbReference type="EMBL" id="CCI54708.1"/>
    </source>
</evidence>
<comment type="caution">
    <text evidence="2">The sequence shown here is derived from an EMBL/GenBank/DDBJ whole genome shotgun (WGS) entry which is preliminary data.</text>
</comment>
<dbReference type="OrthoDB" id="5146587at2"/>
<protein>
    <submittedName>
        <fullName evidence="2">Uncharacterized protein</fullName>
    </submittedName>
</protein>